<evidence type="ECO:0000259" key="9">
    <source>
        <dbReference type="SMART" id="SM00978"/>
    </source>
</evidence>
<dbReference type="PANTHER" id="PTHR28554">
    <property type="entry name" value="39S RIBOSOMAL PROTEIN L45, MITOCHONDRIAL"/>
    <property type="match status" value="1"/>
</dbReference>
<name>A0AAW1RPY7_9CHLO</name>
<evidence type="ECO:0000256" key="5">
    <source>
        <dbReference type="ARBA" id="ARBA00023274"/>
    </source>
</evidence>
<dbReference type="GO" id="GO:0005840">
    <property type="term" value="C:ribosome"/>
    <property type="evidence" value="ECO:0007669"/>
    <property type="project" value="UniProtKB-KW"/>
</dbReference>
<dbReference type="InterPro" id="IPR032710">
    <property type="entry name" value="NTF2-like_dom_sf"/>
</dbReference>
<protein>
    <recommendedName>
        <fullName evidence="7">Large ribosomal subunit protein mL45</fullName>
    </recommendedName>
    <alternativeName>
        <fullName evidence="8">39S ribosomal protein L45, mitochondrial</fullName>
    </alternativeName>
</protein>
<reference evidence="10 11" key="1">
    <citation type="journal article" date="2024" name="Nat. Commun.">
        <title>Phylogenomics reveals the evolutionary origins of lichenization in chlorophyte algae.</title>
        <authorList>
            <person name="Puginier C."/>
            <person name="Libourel C."/>
            <person name="Otte J."/>
            <person name="Skaloud P."/>
            <person name="Haon M."/>
            <person name="Grisel S."/>
            <person name="Petersen M."/>
            <person name="Berrin J.G."/>
            <person name="Delaux P.M."/>
            <person name="Dal Grande F."/>
            <person name="Keller J."/>
        </authorList>
    </citation>
    <scope>NUCLEOTIDE SEQUENCE [LARGE SCALE GENOMIC DNA]</scope>
    <source>
        <strain evidence="10 11">SAG 2145</strain>
    </source>
</reference>
<dbReference type="Pfam" id="PF04280">
    <property type="entry name" value="Tim44"/>
    <property type="match status" value="1"/>
</dbReference>
<comment type="caution">
    <text evidence="10">The sequence shown here is derived from an EMBL/GenBank/DDBJ whole genome shotgun (WGS) entry which is preliminary data.</text>
</comment>
<keyword evidence="3" id="KW-0689">Ribosomal protein</keyword>
<keyword evidence="2" id="KW-0809">Transit peptide</keyword>
<dbReference type="Gene3D" id="3.10.450.240">
    <property type="match status" value="1"/>
</dbReference>
<evidence type="ECO:0000313" key="11">
    <source>
        <dbReference type="Proteomes" id="UP001438707"/>
    </source>
</evidence>
<evidence type="ECO:0000256" key="7">
    <source>
        <dbReference type="ARBA" id="ARBA00039448"/>
    </source>
</evidence>
<evidence type="ECO:0000256" key="8">
    <source>
        <dbReference type="ARBA" id="ARBA00043031"/>
    </source>
</evidence>
<evidence type="ECO:0000256" key="6">
    <source>
        <dbReference type="ARBA" id="ARBA00038073"/>
    </source>
</evidence>
<dbReference type="GO" id="GO:0005739">
    <property type="term" value="C:mitochondrion"/>
    <property type="evidence" value="ECO:0007669"/>
    <property type="project" value="UniProtKB-SubCell"/>
</dbReference>
<dbReference type="PANTHER" id="PTHR28554:SF1">
    <property type="entry name" value="LARGE RIBOSOMAL SUBUNIT PROTEIN ML45"/>
    <property type="match status" value="1"/>
</dbReference>
<dbReference type="SMART" id="SM00978">
    <property type="entry name" value="Tim44"/>
    <property type="match status" value="1"/>
</dbReference>
<gene>
    <name evidence="10" type="ORF">WJX74_000048</name>
</gene>
<evidence type="ECO:0000256" key="1">
    <source>
        <dbReference type="ARBA" id="ARBA00004173"/>
    </source>
</evidence>
<comment type="subcellular location">
    <subcellularLocation>
        <location evidence="1">Mitochondrion</location>
    </subcellularLocation>
</comment>
<sequence length="470" mass="51953">MPDSLASAALLLHECRSWIGTMRCSGSPFLPQLASAALGRTPSGQAPSLHGTACQFPASMALLTGPPSEALQQRLNCLRHAANASHHTARMSCAFGFSPAGSCSHSASMSYSPHSRSGFRFLPSLPRSKSIHMKDGCSSWSRAAVPLQEQVAGFSAAASSLHSKGNRSMQRISEIALPVNAAGLLGNRQQMQWASARGLQPPSARYYSQTRATTADAGHSMSMQQQTCQQWWTACQVSRSAYSGRRFGTRAADGRGMIAIKPNHVLSPNILIDPYRGEPPRLPLSSWFTLSGWKERIRRWQGSALNVFVISRCRKYIPGWSLKGFKQEALDLYEQSCLDLARGDYNALRNISTPKLSSELKSQLRQRVSGGWKRVHWEMADRPTLRQLQLLRARIGVMNQHDPQTWHVQLTVRFESKQRFAAFDGKGDTMAGSMTTDIPVTDYWIFERSLRSAASSQWRVAARLPPPIPS</sequence>
<evidence type="ECO:0000256" key="2">
    <source>
        <dbReference type="ARBA" id="ARBA00022946"/>
    </source>
</evidence>
<keyword evidence="4" id="KW-0496">Mitochondrion</keyword>
<keyword evidence="11" id="KW-1185">Reference proteome</keyword>
<keyword evidence="5" id="KW-0687">Ribonucleoprotein</keyword>
<dbReference type="AlphaFoldDB" id="A0AAW1RPY7"/>
<comment type="similarity">
    <text evidence="6">Belongs to the mitochondrion-specific ribosomal protein mL45 family.</text>
</comment>
<dbReference type="GO" id="GO:1990904">
    <property type="term" value="C:ribonucleoprotein complex"/>
    <property type="evidence" value="ECO:0007669"/>
    <property type="project" value="UniProtKB-KW"/>
</dbReference>
<dbReference type="Proteomes" id="UP001438707">
    <property type="component" value="Unassembled WGS sequence"/>
</dbReference>
<evidence type="ECO:0000313" key="10">
    <source>
        <dbReference type="EMBL" id="KAK9835431.1"/>
    </source>
</evidence>
<dbReference type="SUPFAM" id="SSF54427">
    <property type="entry name" value="NTF2-like"/>
    <property type="match status" value="1"/>
</dbReference>
<feature type="domain" description="Tim44-like" evidence="9">
    <location>
        <begin position="306"/>
        <end position="465"/>
    </location>
</feature>
<proteinExistence type="inferred from homology"/>
<dbReference type="InterPro" id="IPR007379">
    <property type="entry name" value="Tim44-like_dom"/>
</dbReference>
<evidence type="ECO:0000256" key="4">
    <source>
        <dbReference type="ARBA" id="ARBA00023128"/>
    </source>
</evidence>
<accession>A0AAW1RPY7</accession>
<organism evidence="10 11">
    <name type="scientific">Apatococcus lobatus</name>
    <dbReference type="NCBI Taxonomy" id="904363"/>
    <lineage>
        <taxon>Eukaryota</taxon>
        <taxon>Viridiplantae</taxon>
        <taxon>Chlorophyta</taxon>
        <taxon>core chlorophytes</taxon>
        <taxon>Trebouxiophyceae</taxon>
        <taxon>Chlorellales</taxon>
        <taxon>Chlorellaceae</taxon>
        <taxon>Apatococcus</taxon>
    </lineage>
</organism>
<dbReference type="InterPro" id="IPR051975">
    <property type="entry name" value="mtLSU_mL45"/>
</dbReference>
<dbReference type="EMBL" id="JALJOS010000008">
    <property type="protein sequence ID" value="KAK9835431.1"/>
    <property type="molecule type" value="Genomic_DNA"/>
</dbReference>
<evidence type="ECO:0000256" key="3">
    <source>
        <dbReference type="ARBA" id="ARBA00022980"/>
    </source>
</evidence>